<evidence type="ECO:0000256" key="1">
    <source>
        <dbReference type="SAM" id="MobiDB-lite"/>
    </source>
</evidence>
<reference evidence="3" key="1">
    <citation type="submission" date="2022-04" db="EMBL/GenBank/DDBJ databases">
        <title>A functionally conserved STORR gene fusion in Papaver species that diverged 16.8 million years ago.</title>
        <authorList>
            <person name="Catania T."/>
        </authorList>
    </citation>
    <scope>NUCLEOTIDE SEQUENCE</scope>
    <source>
        <strain evidence="3">S-188037</strain>
    </source>
</reference>
<accession>A0AAD4T336</accession>
<sequence length="76" mass="8838">MKFVSRRYPKTIILIMFLLIGFNLLTTITTAKYDTELVYTEMNINISRKLLRVPLRNNIPPSPRGNENSRDNPVSK</sequence>
<keyword evidence="2" id="KW-0472">Membrane</keyword>
<name>A0AAD4T336_9MAGN</name>
<keyword evidence="2" id="KW-0812">Transmembrane</keyword>
<dbReference type="AlphaFoldDB" id="A0AAD4T336"/>
<evidence type="ECO:0000313" key="4">
    <source>
        <dbReference type="Proteomes" id="UP001202328"/>
    </source>
</evidence>
<comment type="caution">
    <text evidence="3">The sequence shown here is derived from an EMBL/GenBank/DDBJ whole genome shotgun (WGS) entry which is preliminary data.</text>
</comment>
<keyword evidence="4" id="KW-1185">Reference proteome</keyword>
<organism evidence="3 4">
    <name type="scientific">Papaver atlanticum</name>
    <dbReference type="NCBI Taxonomy" id="357466"/>
    <lineage>
        <taxon>Eukaryota</taxon>
        <taxon>Viridiplantae</taxon>
        <taxon>Streptophyta</taxon>
        <taxon>Embryophyta</taxon>
        <taxon>Tracheophyta</taxon>
        <taxon>Spermatophyta</taxon>
        <taxon>Magnoliopsida</taxon>
        <taxon>Ranunculales</taxon>
        <taxon>Papaveraceae</taxon>
        <taxon>Papaveroideae</taxon>
        <taxon>Papaver</taxon>
    </lineage>
</organism>
<dbReference type="Proteomes" id="UP001202328">
    <property type="component" value="Unassembled WGS sequence"/>
</dbReference>
<feature type="transmembrane region" description="Helical" evidence="2">
    <location>
        <begin position="12"/>
        <end position="33"/>
    </location>
</feature>
<feature type="region of interest" description="Disordered" evidence="1">
    <location>
        <begin position="55"/>
        <end position="76"/>
    </location>
</feature>
<keyword evidence="2" id="KW-1133">Transmembrane helix</keyword>
<protein>
    <submittedName>
        <fullName evidence="3">Uncharacterized protein</fullName>
    </submittedName>
</protein>
<evidence type="ECO:0000256" key="2">
    <source>
        <dbReference type="SAM" id="Phobius"/>
    </source>
</evidence>
<proteinExistence type="predicted"/>
<evidence type="ECO:0000313" key="3">
    <source>
        <dbReference type="EMBL" id="KAI3934433.1"/>
    </source>
</evidence>
<gene>
    <name evidence="3" type="ORF">MKW98_002940</name>
</gene>
<dbReference type="EMBL" id="JAJJMB010006544">
    <property type="protein sequence ID" value="KAI3934433.1"/>
    <property type="molecule type" value="Genomic_DNA"/>
</dbReference>